<evidence type="ECO:0000313" key="1">
    <source>
        <dbReference type="EMBL" id="ASN70539.1"/>
    </source>
</evidence>
<organism evidence="1">
    <name type="scientific">uncultured Caudovirales phage</name>
    <dbReference type="NCBI Taxonomy" id="2100421"/>
    <lineage>
        <taxon>Viruses</taxon>
        <taxon>Duplodnaviria</taxon>
        <taxon>Heunggongvirae</taxon>
        <taxon>Uroviricota</taxon>
        <taxon>Caudoviricetes</taxon>
        <taxon>Peduoviridae</taxon>
        <taxon>Maltschvirus</taxon>
        <taxon>Maltschvirus maltsch</taxon>
    </lineage>
</organism>
<reference evidence="1" key="1">
    <citation type="submission" date="2017-06" db="EMBL/GenBank/DDBJ databases">
        <title>Novel phages from South African skin metaviromes.</title>
        <authorList>
            <person name="van Zyl L.J."/>
            <person name="Abrahams Y."/>
            <person name="Stander E.A."/>
            <person name="Kirby B.M."/>
            <person name="Clavaud C."/>
            <person name="Farcet C."/>
            <person name="Breton L."/>
            <person name="Trindade M.I."/>
        </authorList>
    </citation>
    <scope>NUCLEOTIDE SEQUENCE</scope>
</reference>
<proteinExistence type="predicted"/>
<name>A0A2H4J7G4_9CAUD</name>
<protein>
    <submittedName>
        <fullName evidence="1">Uncharacterized protein</fullName>
    </submittedName>
</protein>
<dbReference type="EMBL" id="MF417908">
    <property type="protein sequence ID" value="ASN70539.1"/>
    <property type="molecule type" value="Genomic_DNA"/>
</dbReference>
<gene>
    <name evidence="1" type="ORF">10S1_36</name>
</gene>
<accession>A0A2H4J7G4</accession>
<sequence length="94" mass="10926">MHKHRLLNIVTDLNIKLAHSDIEGHVMFKQFDDGELGVCFTHFSDYYRGGWKSLHIFDHHTVVEALEIFNDIKQVMAGERLVTDERNSDISNQT</sequence>